<dbReference type="GO" id="GO:0016639">
    <property type="term" value="F:oxidoreductase activity, acting on the CH-NH2 group of donors, NAD or NADP as acceptor"/>
    <property type="evidence" value="ECO:0007669"/>
    <property type="project" value="InterPro"/>
</dbReference>
<evidence type="ECO:0000259" key="5">
    <source>
        <dbReference type="Pfam" id="PF07992"/>
    </source>
</evidence>
<dbReference type="Pfam" id="PF14691">
    <property type="entry name" value="Fer4_20"/>
    <property type="match status" value="1"/>
</dbReference>
<dbReference type="NCBIfam" id="TIGR01317">
    <property type="entry name" value="GOGAT_sm_gam"/>
    <property type="match status" value="1"/>
</dbReference>
<dbReference type="PANTHER" id="PTHR43100">
    <property type="entry name" value="GLUTAMATE SYNTHASE [NADPH] SMALL CHAIN"/>
    <property type="match status" value="1"/>
</dbReference>
<keyword evidence="1" id="KW-0028">Amino-acid biosynthesis</keyword>
<dbReference type="PRINTS" id="PR00419">
    <property type="entry name" value="ADXRDTASE"/>
</dbReference>
<comment type="pathway">
    <text evidence="4">Amino-acid biosynthesis.</text>
</comment>
<dbReference type="InterPro" id="IPR009051">
    <property type="entry name" value="Helical_ferredxn"/>
</dbReference>
<evidence type="ECO:0000313" key="7">
    <source>
        <dbReference type="EMBL" id="SDE35160.1"/>
    </source>
</evidence>
<gene>
    <name evidence="7" type="ORF">SAMN05421855_101220</name>
</gene>
<evidence type="ECO:0000313" key="8">
    <source>
        <dbReference type="Proteomes" id="UP000199321"/>
    </source>
</evidence>
<dbReference type="SUPFAM" id="SSF46548">
    <property type="entry name" value="alpha-helical ferredoxin"/>
    <property type="match status" value="1"/>
</dbReference>
<dbReference type="OrthoDB" id="9803192at2"/>
<dbReference type="RefSeq" id="WP_093139526.1">
    <property type="nucleotide sequence ID" value="NZ_BMWO01000001.1"/>
</dbReference>
<evidence type="ECO:0000259" key="6">
    <source>
        <dbReference type="Pfam" id="PF14691"/>
    </source>
</evidence>
<feature type="domain" description="Dihydroprymidine dehydrogenase" evidence="6">
    <location>
        <begin position="24"/>
        <end position="131"/>
    </location>
</feature>
<name>A0A1G7C8T8_9FLAO</name>
<dbReference type="STRING" id="227084.SAMN05421855_101220"/>
<dbReference type="AlphaFoldDB" id="A0A1G7C8T8"/>
<reference evidence="7 8" key="1">
    <citation type="submission" date="2016-10" db="EMBL/GenBank/DDBJ databases">
        <authorList>
            <person name="de Groot N.N."/>
        </authorList>
    </citation>
    <scope>NUCLEOTIDE SEQUENCE [LARGE SCALE GENOMIC DNA]</scope>
    <source>
        <strain evidence="7 8">DSM 16195</strain>
    </source>
</reference>
<evidence type="ECO:0000256" key="2">
    <source>
        <dbReference type="ARBA" id="ARBA00023002"/>
    </source>
</evidence>
<keyword evidence="2" id="KW-0560">Oxidoreductase</keyword>
<organism evidence="7 8">
    <name type="scientific">Ulvibacter litoralis</name>
    <dbReference type="NCBI Taxonomy" id="227084"/>
    <lineage>
        <taxon>Bacteria</taxon>
        <taxon>Pseudomonadati</taxon>
        <taxon>Bacteroidota</taxon>
        <taxon>Flavobacteriia</taxon>
        <taxon>Flavobacteriales</taxon>
        <taxon>Flavobacteriaceae</taxon>
        <taxon>Ulvibacter</taxon>
    </lineage>
</organism>
<accession>A0A1G7C8T8</accession>
<evidence type="ECO:0000256" key="3">
    <source>
        <dbReference type="ARBA" id="ARBA00023164"/>
    </source>
</evidence>
<evidence type="ECO:0000256" key="4">
    <source>
        <dbReference type="ARBA" id="ARBA00029440"/>
    </source>
</evidence>
<dbReference type="EMBL" id="FNBA01000001">
    <property type="protein sequence ID" value="SDE35160.1"/>
    <property type="molecule type" value="Genomic_DNA"/>
</dbReference>
<dbReference type="GO" id="GO:0051536">
    <property type="term" value="F:iron-sulfur cluster binding"/>
    <property type="evidence" value="ECO:0007669"/>
    <property type="project" value="InterPro"/>
</dbReference>
<dbReference type="InterPro" id="IPR028261">
    <property type="entry name" value="DPD_II"/>
</dbReference>
<dbReference type="InterPro" id="IPR036188">
    <property type="entry name" value="FAD/NAD-bd_sf"/>
</dbReference>
<protein>
    <submittedName>
        <fullName evidence="7">Glutamate synthase (NADPH/NADH) small chain</fullName>
    </submittedName>
</protein>
<keyword evidence="8" id="KW-1185">Reference proteome</keyword>
<dbReference type="Proteomes" id="UP000199321">
    <property type="component" value="Unassembled WGS sequence"/>
</dbReference>
<sequence length="488" mass="53786">MGKITGFMEFDRITEAYDPASERLKNYKEFTIPLEKKGLKEQGARCMDCGVPFCTSGCPLGNLIPDFNDNVYKGKWKEAAKILHATNNFPEFTGRLCPAPCEEACVLGINEDPVTIENIEKNIVEIAFEEGWIVAHSPTQRTNKKVAIIGSGPSGLAAAQQLNRAGHSVTVFERDAKVGGLLRYGIPDFKLEKSIIDRRIEILEEEGITFKTNTNVGVSLSVETIKAEFDAVLLCNGATERRSIPIKGSHLKGVHQAMDFLKLNNEYVDKQTPFEAIISAKDKHVIVIGGGDTGSDCIGTSNRHGAASVTNFEILDKPTLGRPANQPWPYWPMKLKTTSSHKEGVERFWSISTKEFLGDKEGNLKGLVTVEVEWNFKKGERPQLKEIPNTEKKWKCDLVLLALGFTGPEKTLVDQFVLDTDGRSNIKATIANYKTSAPGIFAAGDARRGQSLIVWAISEGRQAAHHIDAFLMGSSQLPLKDGNDLPRI</sequence>
<dbReference type="Pfam" id="PF07992">
    <property type="entry name" value="Pyr_redox_2"/>
    <property type="match status" value="1"/>
</dbReference>
<dbReference type="InterPro" id="IPR006005">
    <property type="entry name" value="Glut_synth_ssu1"/>
</dbReference>
<keyword evidence="3" id="KW-0314">Glutamate biosynthesis</keyword>
<dbReference type="GO" id="GO:0006537">
    <property type="term" value="P:glutamate biosynthetic process"/>
    <property type="evidence" value="ECO:0007669"/>
    <property type="project" value="UniProtKB-KW"/>
</dbReference>
<dbReference type="PANTHER" id="PTHR43100:SF1">
    <property type="entry name" value="GLUTAMATE SYNTHASE [NADPH] SMALL CHAIN"/>
    <property type="match status" value="1"/>
</dbReference>
<proteinExistence type="predicted"/>
<feature type="domain" description="FAD/NAD(P)-binding" evidence="5">
    <location>
        <begin position="144"/>
        <end position="460"/>
    </location>
</feature>
<dbReference type="SUPFAM" id="SSF51971">
    <property type="entry name" value="Nucleotide-binding domain"/>
    <property type="match status" value="1"/>
</dbReference>
<dbReference type="Gene3D" id="3.50.50.60">
    <property type="entry name" value="FAD/NAD(P)-binding domain"/>
    <property type="match status" value="2"/>
</dbReference>
<evidence type="ECO:0000256" key="1">
    <source>
        <dbReference type="ARBA" id="ARBA00022605"/>
    </source>
</evidence>
<dbReference type="InterPro" id="IPR023753">
    <property type="entry name" value="FAD/NAD-binding_dom"/>
</dbReference>
<dbReference type="InterPro" id="IPR051394">
    <property type="entry name" value="Glutamate_Synthase"/>
</dbReference>
<dbReference type="Gene3D" id="1.10.1060.10">
    <property type="entry name" value="Alpha-helical ferredoxin"/>
    <property type="match status" value="1"/>
</dbReference>